<dbReference type="Gene3D" id="1.10.1200.10">
    <property type="entry name" value="ACP-like"/>
    <property type="match status" value="1"/>
</dbReference>
<reference evidence="2 3" key="1">
    <citation type="journal article" date="2012" name="J. Bacteriol.">
        <title>De Novo Genome Project of Cupriavidus basilensis OR16.</title>
        <authorList>
            <person name="Cserhati M."/>
            <person name="Kriszt B."/>
            <person name="Szoboszlay S."/>
            <person name="Toth A."/>
            <person name="Szabo I."/>
            <person name="Tancsics A."/>
            <person name="Nagy I."/>
            <person name="Horvath B."/>
            <person name="Nagy I."/>
            <person name="Kukolya J."/>
        </authorList>
    </citation>
    <scope>NUCLEOTIDE SEQUENCE [LARGE SCALE GENOMIC DNA]</scope>
    <source>
        <strain evidence="2 3">OR16</strain>
    </source>
</reference>
<evidence type="ECO:0000259" key="1">
    <source>
        <dbReference type="Pfam" id="PF00550"/>
    </source>
</evidence>
<evidence type="ECO:0000313" key="2">
    <source>
        <dbReference type="EMBL" id="EHP40426.1"/>
    </source>
</evidence>
<dbReference type="SUPFAM" id="SSF47336">
    <property type="entry name" value="ACP-like"/>
    <property type="match status" value="1"/>
</dbReference>
<gene>
    <name evidence="2" type="ORF">OR16_25418</name>
</gene>
<dbReference type="PATRIC" id="fig|1127483.3.peg.5083"/>
<dbReference type="RefSeq" id="WP_006160502.1">
    <property type="nucleotide sequence ID" value="NZ_AHJE01000065.1"/>
</dbReference>
<dbReference type="OrthoDB" id="5326335at2"/>
<sequence length="79" mass="8900">MNRRLTGILASVFQLRQSEIRPELTKADVGTWDSLKQMDLVLSLESEYDISLVIPDIIRMVSVANIIEVLKEKGVDLAD</sequence>
<proteinExistence type="predicted"/>
<evidence type="ECO:0000313" key="3">
    <source>
        <dbReference type="Proteomes" id="UP000005808"/>
    </source>
</evidence>
<dbReference type="InterPro" id="IPR009081">
    <property type="entry name" value="PP-bd_ACP"/>
</dbReference>
<organism evidence="2 3">
    <name type="scientific">Cupriavidus basilensis OR16</name>
    <dbReference type="NCBI Taxonomy" id="1127483"/>
    <lineage>
        <taxon>Bacteria</taxon>
        <taxon>Pseudomonadati</taxon>
        <taxon>Pseudomonadota</taxon>
        <taxon>Betaproteobacteria</taxon>
        <taxon>Burkholderiales</taxon>
        <taxon>Burkholderiaceae</taxon>
        <taxon>Cupriavidus</taxon>
    </lineage>
</organism>
<feature type="domain" description="Carrier" evidence="1">
    <location>
        <begin position="3"/>
        <end position="69"/>
    </location>
</feature>
<name>H1SAF3_9BURK</name>
<dbReference type="AlphaFoldDB" id="H1SAF3"/>
<dbReference type="Proteomes" id="UP000005808">
    <property type="component" value="Unassembled WGS sequence"/>
</dbReference>
<comment type="caution">
    <text evidence="2">The sequence shown here is derived from an EMBL/GenBank/DDBJ whole genome shotgun (WGS) entry which is preliminary data.</text>
</comment>
<dbReference type="InterPro" id="IPR036736">
    <property type="entry name" value="ACP-like_sf"/>
</dbReference>
<accession>H1SAF3</accession>
<protein>
    <submittedName>
        <fullName evidence="2">Acyl carrier protein</fullName>
    </submittedName>
</protein>
<dbReference type="Pfam" id="PF00550">
    <property type="entry name" value="PP-binding"/>
    <property type="match status" value="1"/>
</dbReference>
<dbReference type="EMBL" id="AHJE01000065">
    <property type="protein sequence ID" value="EHP40426.1"/>
    <property type="molecule type" value="Genomic_DNA"/>
</dbReference>